<organism evidence="5 6">
    <name type="scientific">Apibacter mensalis</name>
    <dbReference type="NCBI Taxonomy" id="1586267"/>
    <lineage>
        <taxon>Bacteria</taxon>
        <taxon>Pseudomonadati</taxon>
        <taxon>Bacteroidota</taxon>
        <taxon>Flavobacteriia</taxon>
        <taxon>Flavobacteriales</taxon>
        <taxon>Weeksellaceae</taxon>
        <taxon>Apibacter</taxon>
    </lineage>
</organism>
<evidence type="ECO:0000313" key="5">
    <source>
        <dbReference type="EMBL" id="CVK15519.1"/>
    </source>
</evidence>
<dbReference type="AlphaFoldDB" id="A0A0X8XXJ4"/>
<accession>A0A0X8XXJ4</accession>
<dbReference type="InterPro" id="IPR050330">
    <property type="entry name" value="Bact_OuterMem_StrucFunc"/>
</dbReference>
<feature type="chain" id="PRO_5007071715" evidence="3">
    <location>
        <begin position="20"/>
        <end position="413"/>
    </location>
</feature>
<feature type="coiled-coil region" evidence="2">
    <location>
        <begin position="257"/>
        <end position="291"/>
    </location>
</feature>
<protein>
    <submittedName>
        <fullName evidence="5">Outer membrane protein OmpA</fullName>
    </submittedName>
</protein>
<dbReference type="RefSeq" id="WP_055424753.1">
    <property type="nucleotide sequence ID" value="NZ_FCOR01000002.1"/>
</dbReference>
<evidence type="ECO:0000259" key="4">
    <source>
        <dbReference type="PROSITE" id="PS51123"/>
    </source>
</evidence>
<dbReference type="CDD" id="cd07185">
    <property type="entry name" value="OmpA_C-like"/>
    <property type="match status" value="1"/>
</dbReference>
<gene>
    <name evidence="5" type="ORF">Ga0061079_10265</name>
</gene>
<dbReference type="PROSITE" id="PS51123">
    <property type="entry name" value="OMPA_2"/>
    <property type="match status" value="1"/>
</dbReference>
<dbReference type="EMBL" id="FCOR01000002">
    <property type="protein sequence ID" value="CVK15519.1"/>
    <property type="molecule type" value="Genomic_DNA"/>
</dbReference>
<feature type="signal peptide" evidence="3">
    <location>
        <begin position="1"/>
        <end position="19"/>
    </location>
</feature>
<dbReference type="PANTHER" id="PTHR30329">
    <property type="entry name" value="STATOR ELEMENT OF FLAGELLAR MOTOR COMPLEX"/>
    <property type="match status" value="1"/>
</dbReference>
<dbReference type="InterPro" id="IPR036737">
    <property type="entry name" value="OmpA-like_sf"/>
</dbReference>
<proteinExistence type="predicted"/>
<keyword evidence="2" id="KW-0175">Coiled coil</keyword>
<dbReference type="InterPro" id="IPR006665">
    <property type="entry name" value="OmpA-like"/>
</dbReference>
<keyword evidence="1" id="KW-0472">Membrane</keyword>
<dbReference type="Proteomes" id="UP000182761">
    <property type="component" value="Unassembled WGS sequence"/>
</dbReference>
<reference evidence="5 6" key="1">
    <citation type="submission" date="2016-01" db="EMBL/GenBank/DDBJ databases">
        <authorList>
            <person name="McClelland M."/>
            <person name="Jain A."/>
            <person name="Saraogi P."/>
            <person name="Mendelson R."/>
            <person name="Westerman R."/>
            <person name="SanMiguel P."/>
            <person name="Csonka L."/>
        </authorList>
    </citation>
    <scope>NUCLEOTIDE SEQUENCE [LARGE SCALE GENOMIC DNA]</scope>
    <source>
        <strain evidence="5 6">R-53146</strain>
    </source>
</reference>
<evidence type="ECO:0000256" key="1">
    <source>
        <dbReference type="PROSITE-ProRule" id="PRU00473"/>
    </source>
</evidence>
<evidence type="ECO:0000256" key="3">
    <source>
        <dbReference type="SAM" id="SignalP"/>
    </source>
</evidence>
<keyword evidence="3" id="KW-0732">Signal</keyword>
<sequence length="413" mass="47187">MKKIVLVLFLSLCSSYLFSQETIDNQKYVLNNFWDNWFFNFGGGSGVYFGGKQHKEANFIERLNWATTLSVGKWFSPLIGARLTLQGGKKHTFNVNGKPVYDINTGEPIDLNTLDPSKIHHMTRGYYITVHADAMFNFSNLLYGYKDKRFYNLITYAGAGMGTDRNLIDNNSPVIVLGLLNTFRINEKLTFSFDISGQTVQSKFNDAQYQRKWVKSYKKQDWNCIGSVNLGLIIGLSNKQKFDKISCDTVNTIKPEYTIKEALLSNLSKQLDSLTKENRNLLRELENQRNLQPKTVYIKDLIVKNNSYSIQFDINSSSIDPKQETLIFDIADFLKKNEDFSIEIVGLADKNTGSSQFNEALSIKRAKAIENKLIRDYGISPDRIFSSGKGDTIQPYPKNYYNRVVILTLINSK</sequence>
<feature type="domain" description="OmpA-like" evidence="4">
    <location>
        <begin position="299"/>
        <end position="413"/>
    </location>
</feature>
<dbReference type="PANTHER" id="PTHR30329:SF21">
    <property type="entry name" value="LIPOPROTEIN YIAD-RELATED"/>
    <property type="match status" value="1"/>
</dbReference>
<dbReference type="SUPFAM" id="SSF103088">
    <property type="entry name" value="OmpA-like"/>
    <property type="match status" value="1"/>
</dbReference>
<keyword evidence="6" id="KW-1185">Reference proteome</keyword>
<evidence type="ECO:0000313" key="6">
    <source>
        <dbReference type="Proteomes" id="UP000182761"/>
    </source>
</evidence>
<dbReference type="OrthoDB" id="1453138at2"/>
<dbReference type="STRING" id="1586267.GCA_001418685_00343"/>
<dbReference type="Pfam" id="PF00691">
    <property type="entry name" value="OmpA"/>
    <property type="match status" value="1"/>
</dbReference>
<dbReference type="GO" id="GO:0016020">
    <property type="term" value="C:membrane"/>
    <property type="evidence" value="ECO:0007669"/>
    <property type="project" value="UniProtKB-UniRule"/>
</dbReference>
<name>A0A0X8XXJ4_9FLAO</name>
<evidence type="ECO:0000256" key="2">
    <source>
        <dbReference type="SAM" id="Coils"/>
    </source>
</evidence>
<dbReference type="Gene3D" id="3.30.1330.60">
    <property type="entry name" value="OmpA-like domain"/>
    <property type="match status" value="1"/>
</dbReference>